<reference evidence="1 3" key="3">
    <citation type="journal article" date="2024" name="Syst. Appl. Microbiol.">
        <title>Helicobacter cappadocius sp. nov., from lizards: The first psychrotrophic Helicobacter species.</title>
        <authorList>
            <person name="Aydin F."/>
            <person name="Tarhane S."/>
            <person name="Karakaya E."/>
            <person name="Abay S."/>
            <person name="Kayman T."/>
            <person name="Guran O."/>
            <person name="Bozkurt E."/>
            <person name="Uzum N."/>
            <person name="Avci A."/>
            <person name="Olgun K."/>
            <person name="Jablonski D."/>
            <person name="Guran C."/>
            <person name="Burcin Saticioglu I."/>
        </authorList>
    </citation>
    <scope>NUCLEOTIDE SEQUENCE [LARGE SCALE GENOMIC DNA]</scope>
    <source>
        <strain evidence="1">Faydin-H75</strain>
        <strain evidence="3">faydin-H76</strain>
    </source>
</reference>
<gene>
    <name evidence="1" type="ORF">Q5I04_08300</name>
    <name evidence="2" type="ORF">Q5I06_08255</name>
</gene>
<proteinExistence type="predicted"/>
<evidence type="ECO:0000313" key="4">
    <source>
        <dbReference type="Proteomes" id="UP001240777"/>
    </source>
</evidence>
<reference evidence="2 4" key="1">
    <citation type="submission" date="2023-07" db="EMBL/GenBank/DDBJ databases">
        <title>Unpublished Manusciprt.</title>
        <authorList>
            <person name="Aydin F."/>
            <person name="Tarhane S."/>
            <person name="Saticioglu I.B."/>
            <person name="Karakaya E."/>
            <person name="Abay S."/>
            <person name="Guran O."/>
            <person name="Bozkurt E."/>
            <person name="Uzum N."/>
            <person name="Olgun K."/>
            <person name="Jablonski D."/>
        </authorList>
    </citation>
    <scope>NUCLEOTIDE SEQUENCE</scope>
    <source>
        <strain evidence="4">faydin-H75</strain>
        <strain evidence="2">Faydin-H76</strain>
    </source>
</reference>
<evidence type="ECO:0000313" key="3">
    <source>
        <dbReference type="Proteomes" id="UP001177258"/>
    </source>
</evidence>
<accession>A0AA90STA0</accession>
<protein>
    <submittedName>
        <fullName evidence="2">Uncharacterized protein</fullName>
    </submittedName>
</protein>
<keyword evidence="4" id="KW-1185">Reference proteome</keyword>
<dbReference type="Proteomes" id="UP001240777">
    <property type="component" value="Unassembled WGS sequence"/>
</dbReference>
<dbReference type="AlphaFoldDB" id="A0AA90STA0"/>
<name>A0AA90STA0_9HELI</name>
<dbReference type="Proteomes" id="UP001177258">
    <property type="component" value="Unassembled WGS sequence"/>
</dbReference>
<sequence length="64" mass="6953">MNAKVLIQNIKTELEQKGFKIAGENEIFIHTLIECFISHIQTQAIVQVATTGTANAQSGVGKII</sequence>
<comment type="caution">
    <text evidence="2">The sequence shown here is derived from an EMBL/GenBank/DDBJ whole genome shotgun (WGS) entry which is preliminary data.</text>
</comment>
<dbReference type="EMBL" id="JAUYZK010000015">
    <property type="protein sequence ID" value="MDP2539764.1"/>
    <property type="molecule type" value="Genomic_DNA"/>
</dbReference>
<dbReference type="RefSeq" id="WP_305517742.1">
    <property type="nucleotide sequence ID" value="NZ_JAUPEV010000017.1"/>
</dbReference>
<reference evidence="1" key="2">
    <citation type="submission" date="2023-07" db="EMBL/GenBank/DDBJ databases">
        <authorList>
            <person name="Aydin F."/>
            <person name="Tarhane S."/>
            <person name="Saticioglu I.B."/>
            <person name="Karakaya E."/>
            <person name="Abay S."/>
            <person name="Guran O."/>
            <person name="Bozkurt E."/>
            <person name="Uzum N."/>
            <person name="Olgun K."/>
            <person name="Jablonski D."/>
        </authorList>
    </citation>
    <scope>NUCLEOTIDE SEQUENCE</scope>
    <source>
        <strain evidence="1">Faydin-H75</strain>
    </source>
</reference>
<evidence type="ECO:0000313" key="2">
    <source>
        <dbReference type="EMBL" id="MDP2539764.1"/>
    </source>
</evidence>
<organism evidence="2 3">
    <name type="scientific">Helicobacter cappadocius</name>
    <dbReference type="NCBI Taxonomy" id="3063998"/>
    <lineage>
        <taxon>Bacteria</taxon>
        <taxon>Pseudomonadati</taxon>
        <taxon>Campylobacterota</taxon>
        <taxon>Epsilonproteobacteria</taxon>
        <taxon>Campylobacterales</taxon>
        <taxon>Helicobacteraceae</taxon>
        <taxon>Helicobacter</taxon>
    </lineage>
</organism>
<dbReference type="EMBL" id="JAUPEV010000017">
    <property type="protein sequence ID" value="MDO7253903.1"/>
    <property type="molecule type" value="Genomic_DNA"/>
</dbReference>
<evidence type="ECO:0000313" key="1">
    <source>
        <dbReference type="EMBL" id="MDO7253903.1"/>
    </source>
</evidence>